<gene>
    <name evidence="6" type="ORF">SAMN04488120_10794</name>
</gene>
<evidence type="ECO:0000259" key="5">
    <source>
        <dbReference type="PROSITE" id="PS50931"/>
    </source>
</evidence>
<dbReference type="InterPro" id="IPR036388">
    <property type="entry name" value="WH-like_DNA-bd_sf"/>
</dbReference>
<dbReference type="RefSeq" id="WP_091533873.1">
    <property type="nucleotide sequence ID" value="NZ_FOOC01000007.1"/>
</dbReference>
<organism evidence="6 7">
    <name type="scientific">Fontimonas thermophila</name>
    <dbReference type="NCBI Taxonomy" id="1076937"/>
    <lineage>
        <taxon>Bacteria</taxon>
        <taxon>Pseudomonadati</taxon>
        <taxon>Pseudomonadota</taxon>
        <taxon>Gammaproteobacteria</taxon>
        <taxon>Nevskiales</taxon>
        <taxon>Nevskiaceae</taxon>
        <taxon>Fontimonas</taxon>
    </lineage>
</organism>
<dbReference type="Gene3D" id="3.40.190.290">
    <property type="match status" value="1"/>
</dbReference>
<dbReference type="SUPFAM" id="SSF53850">
    <property type="entry name" value="Periplasmic binding protein-like II"/>
    <property type="match status" value="1"/>
</dbReference>
<evidence type="ECO:0000313" key="6">
    <source>
        <dbReference type="EMBL" id="SFF53535.1"/>
    </source>
</evidence>
<dbReference type="InterPro" id="IPR005119">
    <property type="entry name" value="LysR_subst-bd"/>
</dbReference>
<keyword evidence="2" id="KW-0805">Transcription regulation</keyword>
<dbReference type="GO" id="GO:0000976">
    <property type="term" value="F:transcription cis-regulatory region binding"/>
    <property type="evidence" value="ECO:0007669"/>
    <property type="project" value="TreeGrafter"/>
</dbReference>
<evidence type="ECO:0000256" key="1">
    <source>
        <dbReference type="ARBA" id="ARBA00009437"/>
    </source>
</evidence>
<keyword evidence="4" id="KW-0804">Transcription</keyword>
<dbReference type="OrthoDB" id="6988449at2"/>
<dbReference type="Gene3D" id="1.10.10.10">
    <property type="entry name" value="Winged helix-like DNA-binding domain superfamily/Winged helix DNA-binding domain"/>
    <property type="match status" value="1"/>
</dbReference>
<dbReference type="InterPro" id="IPR036390">
    <property type="entry name" value="WH_DNA-bd_sf"/>
</dbReference>
<dbReference type="AlphaFoldDB" id="A0A1I2JFC6"/>
<reference evidence="6 7" key="1">
    <citation type="submission" date="2016-10" db="EMBL/GenBank/DDBJ databases">
        <authorList>
            <person name="de Groot N.N."/>
        </authorList>
    </citation>
    <scope>NUCLEOTIDE SEQUENCE [LARGE SCALE GENOMIC DNA]</scope>
    <source>
        <strain evidence="6 7">DSM 23609</strain>
    </source>
</reference>
<dbReference type="STRING" id="1076937.SAMN04488120_10794"/>
<dbReference type="SUPFAM" id="SSF46785">
    <property type="entry name" value="Winged helix' DNA-binding domain"/>
    <property type="match status" value="1"/>
</dbReference>
<accession>A0A1I2JFC6</accession>
<protein>
    <submittedName>
        <fullName evidence="6">DNA-binding transcriptional regulator, LysR family</fullName>
    </submittedName>
</protein>
<evidence type="ECO:0000256" key="4">
    <source>
        <dbReference type="ARBA" id="ARBA00023163"/>
    </source>
</evidence>
<dbReference type="EMBL" id="FOOC01000007">
    <property type="protein sequence ID" value="SFF53535.1"/>
    <property type="molecule type" value="Genomic_DNA"/>
</dbReference>
<dbReference type="Pfam" id="PF00126">
    <property type="entry name" value="HTH_1"/>
    <property type="match status" value="1"/>
</dbReference>
<dbReference type="PANTHER" id="PTHR30126">
    <property type="entry name" value="HTH-TYPE TRANSCRIPTIONAL REGULATOR"/>
    <property type="match status" value="1"/>
</dbReference>
<evidence type="ECO:0000313" key="7">
    <source>
        <dbReference type="Proteomes" id="UP000199771"/>
    </source>
</evidence>
<dbReference type="Proteomes" id="UP000199771">
    <property type="component" value="Unassembled WGS sequence"/>
</dbReference>
<dbReference type="PROSITE" id="PS50931">
    <property type="entry name" value="HTH_LYSR"/>
    <property type="match status" value="1"/>
</dbReference>
<dbReference type="GO" id="GO:0003700">
    <property type="term" value="F:DNA-binding transcription factor activity"/>
    <property type="evidence" value="ECO:0007669"/>
    <property type="project" value="InterPro"/>
</dbReference>
<comment type="similarity">
    <text evidence="1">Belongs to the LysR transcriptional regulatory family.</text>
</comment>
<evidence type="ECO:0000256" key="2">
    <source>
        <dbReference type="ARBA" id="ARBA00023015"/>
    </source>
</evidence>
<proteinExistence type="inferred from homology"/>
<dbReference type="Pfam" id="PF03466">
    <property type="entry name" value="LysR_substrate"/>
    <property type="match status" value="1"/>
</dbReference>
<feature type="domain" description="HTH lysR-type" evidence="5">
    <location>
        <begin position="7"/>
        <end position="64"/>
    </location>
</feature>
<keyword evidence="3 6" id="KW-0238">DNA-binding</keyword>
<name>A0A1I2JFC6_9GAMM</name>
<sequence length="309" mass="33889">MTNTPRISLEQWRALVAVVEAGGYAQAAQRLHKTQSTITYAVQKLEQRLGVKVFAIQGRKAVLTAAGQMLYRRGRRLIEEAAQLEQAARALGSGWEAELRLAVDAIFPTWLLLQCFAEFSAEHPDTRIELIESVLGGTTEALVEGRVQLAIASAVPTGFLGEVLMEVPFVPVAHPEHPLHQLGRPLTLADLRAHRHLVIRDSGTQREHNPAWLGERRWTVSHKATSIRAACMGLGFAWYAEPIIRDELTAGMLKPLPMAGDSGRRATLYLIHADPDTAGPGIRKLAGIIRRRVQTCIDEGHARAPIPGG</sequence>
<keyword evidence="7" id="KW-1185">Reference proteome</keyword>
<evidence type="ECO:0000256" key="3">
    <source>
        <dbReference type="ARBA" id="ARBA00023125"/>
    </source>
</evidence>
<dbReference type="PANTHER" id="PTHR30126:SF88">
    <property type="entry name" value="TRANSCRIPTIONAL REGULATOR-RELATED"/>
    <property type="match status" value="1"/>
</dbReference>
<dbReference type="InterPro" id="IPR000847">
    <property type="entry name" value="LysR_HTH_N"/>
</dbReference>